<comment type="similarity">
    <text evidence="2">Belongs to the X(+)/potassium ATPases subunit beta family.</text>
</comment>
<dbReference type="Proteomes" id="UP000499080">
    <property type="component" value="Unassembled WGS sequence"/>
</dbReference>
<evidence type="ECO:0000256" key="4">
    <source>
        <dbReference type="ARBA" id="ARBA00022968"/>
    </source>
</evidence>
<evidence type="ECO:0000256" key="2">
    <source>
        <dbReference type="ARBA" id="ARBA00005876"/>
    </source>
</evidence>
<dbReference type="GO" id="GO:0030007">
    <property type="term" value="P:intracellular potassium ion homeostasis"/>
    <property type="evidence" value="ECO:0007669"/>
    <property type="project" value="TreeGrafter"/>
</dbReference>
<protein>
    <submittedName>
        <fullName evidence="8">Sodium/potassium-transporting ATPase subunit beta-2</fullName>
    </submittedName>
</protein>
<feature type="region of interest" description="Disordered" evidence="7">
    <location>
        <begin position="1"/>
        <end position="22"/>
    </location>
</feature>
<comment type="caution">
    <text evidence="8">The sequence shown here is derived from an EMBL/GenBank/DDBJ whole genome shotgun (WGS) entry which is preliminary data.</text>
</comment>
<dbReference type="GO" id="GO:0001671">
    <property type="term" value="F:ATPase activator activity"/>
    <property type="evidence" value="ECO:0007669"/>
    <property type="project" value="TreeGrafter"/>
</dbReference>
<dbReference type="GO" id="GO:0006883">
    <property type="term" value="P:intracellular sodium ion homeostasis"/>
    <property type="evidence" value="ECO:0007669"/>
    <property type="project" value="TreeGrafter"/>
</dbReference>
<comment type="subcellular location">
    <subcellularLocation>
        <location evidence="1">Membrane</location>
        <topology evidence="1">Single-pass type II membrane protein</topology>
    </subcellularLocation>
</comment>
<evidence type="ECO:0000256" key="1">
    <source>
        <dbReference type="ARBA" id="ARBA00004606"/>
    </source>
</evidence>
<keyword evidence="4" id="KW-0735">Signal-anchor</keyword>
<keyword evidence="9" id="KW-1185">Reference proteome</keyword>
<dbReference type="PANTHER" id="PTHR11523:SF28">
    <property type="entry name" value="NA_K-ATPASE BETA SUBUNIT ISOFORM 4-RELATED"/>
    <property type="match status" value="1"/>
</dbReference>
<dbReference type="GO" id="GO:1990573">
    <property type="term" value="P:potassium ion import across plasma membrane"/>
    <property type="evidence" value="ECO:0007669"/>
    <property type="project" value="TreeGrafter"/>
</dbReference>
<dbReference type="InterPro" id="IPR000402">
    <property type="entry name" value="Na/K_ATPase_sub_beta"/>
</dbReference>
<evidence type="ECO:0000313" key="8">
    <source>
        <dbReference type="EMBL" id="GBL96238.1"/>
    </source>
</evidence>
<keyword evidence="5" id="KW-1133">Transmembrane helix</keyword>
<evidence type="ECO:0000256" key="5">
    <source>
        <dbReference type="ARBA" id="ARBA00022989"/>
    </source>
</evidence>
<dbReference type="OrthoDB" id="5912413at2759"/>
<evidence type="ECO:0000256" key="3">
    <source>
        <dbReference type="ARBA" id="ARBA00022692"/>
    </source>
</evidence>
<feature type="compositionally biased region" description="Basic and acidic residues" evidence="7">
    <location>
        <begin position="1"/>
        <end position="14"/>
    </location>
</feature>
<dbReference type="GO" id="GO:0036376">
    <property type="term" value="P:sodium ion export across plasma membrane"/>
    <property type="evidence" value="ECO:0007669"/>
    <property type="project" value="TreeGrafter"/>
</dbReference>
<dbReference type="AlphaFoldDB" id="A0A4Y2BVW7"/>
<reference evidence="8 9" key="1">
    <citation type="journal article" date="2019" name="Sci. Rep.">
        <title>Orb-weaving spider Araneus ventricosus genome elucidates the spidroin gene catalogue.</title>
        <authorList>
            <person name="Kono N."/>
            <person name="Nakamura H."/>
            <person name="Ohtoshi R."/>
            <person name="Moran D.A.P."/>
            <person name="Shinohara A."/>
            <person name="Yoshida Y."/>
            <person name="Fujiwara M."/>
            <person name="Mori M."/>
            <person name="Tomita M."/>
            <person name="Arakawa K."/>
        </authorList>
    </citation>
    <scope>NUCLEOTIDE SEQUENCE [LARGE SCALE GENOMIC DNA]</scope>
</reference>
<evidence type="ECO:0000313" key="9">
    <source>
        <dbReference type="Proteomes" id="UP000499080"/>
    </source>
</evidence>
<sequence length="230" mass="26114">MTLDPQEPKYKMDSSRIGSNPGLGFRPSPPYYATQSAVIWFNVSRNETVEHWVTDLNRFLEPYRHSSLKPCSGNETATPGKACLFPVPTGNHSCTSERQFGYLEGKPCVLIKLNKIYGWIPESYQSPPVNLRRQLKSSFLKNRVYITCEGANPSDRDNIGETTFYPHQSIPGLYYPFVNQKNYLAPFVFVQFVDISRGVLVKVECAAWAENIDHNKQDKTGGVHFELLVD</sequence>
<organism evidence="8 9">
    <name type="scientific">Araneus ventricosus</name>
    <name type="common">Orbweaver spider</name>
    <name type="synonym">Epeira ventricosa</name>
    <dbReference type="NCBI Taxonomy" id="182803"/>
    <lineage>
        <taxon>Eukaryota</taxon>
        <taxon>Metazoa</taxon>
        <taxon>Ecdysozoa</taxon>
        <taxon>Arthropoda</taxon>
        <taxon>Chelicerata</taxon>
        <taxon>Arachnida</taxon>
        <taxon>Araneae</taxon>
        <taxon>Araneomorphae</taxon>
        <taxon>Entelegynae</taxon>
        <taxon>Araneoidea</taxon>
        <taxon>Araneidae</taxon>
        <taxon>Araneus</taxon>
    </lineage>
</organism>
<dbReference type="GO" id="GO:0005890">
    <property type="term" value="C:sodium:potassium-exchanging ATPase complex"/>
    <property type="evidence" value="ECO:0007669"/>
    <property type="project" value="InterPro"/>
</dbReference>
<dbReference type="InterPro" id="IPR038702">
    <property type="entry name" value="Na/K_ATPase_sub_beta_sf"/>
</dbReference>
<dbReference type="Pfam" id="PF00287">
    <property type="entry name" value="Na_K-ATPase"/>
    <property type="match status" value="1"/>
</dbReference>
<evidence type="ECO:0000256" key="7">
    <source>
        <dbReference type="SAM" id="MobiDB-lite"/>
    </source>
</evidence>
<dbReference type="EMBL" id="BGPR01000118">
    <property type="protein sequence ID" value="GBL96238.1"/>
    <property type="molecule type" value="Genomic_DNA"/>
</dbReference>
<dbReference type="PANTHER" id="PTHR11523">
    <property type="entry name" value="SODIUM/POTASSIUM-DEPENDENT ATPASE BETA SUBUNIT"/>
    <property type="match status" value="1"/>
</dbReference>
<evidence type="ECO:0000256" key="6">
    <source>
        <dbReference type="ARBA" id="ARBA00023136"/>
    </source>
</evidence>
<gene>
    <name evidence="8" type="primary">nrv2_0</name>
    <name evidence="8" type="ORF">AVEN_118775_1</name>
</gene>
<dbReference type="Gene3D" id="2.60.40.1660">
    <property type="entry name" value="Na, k-atpase alpha subunit"/>
    <property type="match status" value="1"/>
</dbReference>
<keyword evidence="3" id="KW-0812">Transmembrane</keyword>
<accession>A0A4Y2BVW7</accession>
<keyword evidence="6" id="KW-0472">Membrane</keyword>
<name>A0A4Y2BVW7_ARAVE</name>
<proteinExistence type="inferred from homology"/>